<dbReference type="GO" id="GO:0005886">
    <property type="term" value="C:plasma membrane"/>
    <property type="evidence" value="ECO:0007669"/>
    <property type="project" value="UniProtKB-SubCell"/>
</dbReference>
<feature type="domain" description="TcaA second" evidence="12">
    <location>
        <begin position="51"/>
        <end position="150"/>
    </location>
</feature>
<evidence type="ECO:0000256" key="11">
    <source>
        <dbReference type="SAM" id="Phobius"/>
    </source>
</evidence>
<geneLocation type="plasmid" evidence="15">
    <name>pWBG14</name>
</geneLocation>
<keyword evidence="2 10" id="KW-1003">Cell membrane</keyword>
<evidence type="ECO:0000313" key="15">
    <source>
        <dbReference type="EMBL" id="AXQ85970.1"/>
    </source>
</evidence>
<evidence type="ECO:0000256" key="3">
    <source>
        <dbReference type="ARBA" id="ARBA00022692"/>
    </source>
</evidence>
<keyword evidence="7 11" id="KW-1133">Transmembrane helix</keyword>
<keyword evidence="15" id="KW-0614">Plasmid</keyword>
<dbReference type="EMBL" id="MH587576">
    <property type="protein sequence ID" value="AXQ85970.1"/>
    <property type="molecule type" value="Genomic_DNA"/>
</dbReference>
<dbReference type="GO" id="GO:0046677">
    <property type="term" value="P:response to antibiotic"/>
    <property type="evidence" value="ECO:0007669"/>
    <property type="project" value="UniProtKB-KW"/>
</dbReference>
<feature type="transmembrane region" description="Helical" evidence="11">
    <location>
        <begin position="21"/>
        <end position="45"/>
    </location>
</feature>
<dbReference type="Pfam" id="PF22820">
    <property type="entry name" value="TcaA_3rd_4th"/>
    <property type="match status" value="1"/>
</dbReference>
<dbReference type="InterPro" id="IPR054528">
    <property type="entry name" value="TcaA_5th"/>
</dbReference>
<comment type="subcellular location">
    <subcellularLocation>
        <location evidence="1 10">Cell membrane</location>
        <topology evidence="1 10">Single-pass membrane protein</topology>
    </subcellularLocation>
</comment>
<dbReference type="PIRSF" id="PIRSF032522">
    <property type="entry name" value="TcaA"/>
    <property type="match status" value="1"/>
</dbReference>
<dbReference type="InterPro" id="IPR054530">
    <property type="entry name" value="TcaA_4th"/>
</dbReference>
<keyword evidence="3 11" id="KW-0812">Transmembrane</keyword>
<evidence type="ECO:0000256" key="1">
    <source>
        <dbReference type="ARBA" id="ARBA00004162"/>
    </source>
</evidence>
<accession>A0A3S7RNX8</accession>
<keyword evidence="5" id="KW-0863">Zinc-finger</keyword>
<evidence type="ECO:0000256" key="8">
    <source>
        <dbReference type="ARBA" id="ARBA00023136"/>
    </source>
</evidence>
<evidence type="ECO:0000259" key="12">
    <source>
        <dbReference type="Pfam" id="PF22813"/>
    </source>
</evidence>
<dbReference type="AlphaFoldDB" id="A0A3S7RNX8"/>
<evidence type="ECO:0000256" key="7">
    <source>
        <dbReference type="ARBA" id="ARBA00022989"/>
    </source>
</evidence>
<name>A0A3S7RNX8_STAAU</name>
<evidence type="ECO:0000256" key="2">
    <source>
        <dbReference type="ARBA" id="ARBA00022475"/>
    </source>
</evidence>
<gene>
    <name evidence="15" type="primary">tcaA</name>
    <name evidence="15" type="ORF">pWBG14_00051</name>
</gene>
<evidence type="ECO:0000256" key="9">
    <source>
        <dbReference type="ARBA" id="ARBA00023251"/>
    </source>
</evidence>
<reference evidence="15" key="2">
    <citation type="journal article" date="2016" name="Mob. Genet. Elements">
        <title>An updated view of plasmid conjugation and mobilization in Staphylococcus.</title>
        <authorList>
            <person name="Ramsay J.P."/>
            <person name="Kwong S.M."/>
            <person name="Murphy R.J."/>
            <person name="Yui Eto K."/>
            <person name="Price K.J."/>
            <person name="Nguyen Q.T."/>
            <person name="O'Brien F.G."/>
            <person name="Grubb W.B."/>
            <person name="Coombs G.W."/>
            <person name="Firth N."/>
        </authorList>
    </citation>
    <scope>NUCLEOTIDE SEQUENCE</scope>
    <source>
        <strain evidence="15">WG512</strain>
        <plasmid evidence="15">pWBG14</plasmid>
    </source>
</reference>
<evidence type="ECO:0000259" key="14">
    <source>
        <dbReference type="Pfam" id="PF22820"/>
    </source>
</evidence>
<proteinExistence type="inferred from homology"/>
<evidence type="ECO:0000256" key="4">
    <source>
        <dbReference type="ARBA" id="ARBA00022723"/>
    </source>
</evidence>
<keyword evidence="4" id="KW-0479">Metal-binding</keyword>
<evidence type="ECO:0000259" key="13">
    <source>
        <dbReference type="Pfam" id="PF22819"/>
    </source>
</evidence>
<evidence type="ECO:0000256" key="5">
    <source>
        <dbReference type="ARBA" id="ARBA00022771"/>
    </source>
</evidence>
<keyword evidence="9" id="KW-0046">Antibiotic resistance</keyword>
<reference evidence="15" key="1">
    <citation type="journal article" date="1985" name="Aust J Exp Biol Med Sci 63 (PT 4) 63 ( Pt">
        <title>A conjugative plasmid encoding production of a diffusible pigment and resistance to aminoglycosides and macrolides in Staphylococcus aureus.</title>
        <authorList>
            <person name="Townsend D.E."/>
            <person name="Ashdown N."/>
            <person name="Annear D.I."/>
            <person name="Grubb W.B."/>
        </authorList>
    </citation>
    <scope>NUCLEOTIDE SEQUENCE</scope>
    <source>
        <strain evidence="15">WG512</strain>
        <plasmid evidence="15">pWBG14</plasmid>
    </source>
</reference>
<protein>
    <recommendedName>
        <fullName evidence="10">Membrane-associated protein</fullName>
    </recommendedName>
</protein>
<keyword evidence="8 10" id="KW-0472">Membrane</keyword>
<evidence type="ECO:0000256" key="6">
    <source>
        <dbReference type="ARBA" id="ARBA00022833"/>
    </source>
</evidence>
<sequence>MKNENQDFKRSEKAENKQSKLKIISVIVIILLLLCIIGAIVYFLLSNNAKAQLDDFEEAVQSKDYKAVSKTLTSKEVNVTHAEAKQFVDYMAKKDNRNKFKKEMNNIKSNIKNSESNTVDFGYITDKQERKLIEITMNGKKFIFIDRLAFKPIFHDVYIENNSYSNAKYEFNNVEDKQQIITAPKNKTTNIGKFFVGKYDIEAQKIYDDDNSLIKGKVKGNIRFDTDNLNSDKKIIAHASFKDANFKANLINNEKVDDNIKLYINDKPIEYEKNKVYGAYPVNEPLKVYAKGKISDKDFKTNTVTIKDDQGAGPQSVNLKFNEDNINGYLKNIKDIELGAKSFMEDYTKDLNKAYKESNYKFIDKYIESNSDLSRYMRSMVESKKKNKYRRPEFENVNYQGGKVNIVLEKENQNKAHIKSEYVLRYDKANEKFIIQDYRDKRVSND</sequence>
<feature type="domain" description="TcaA 4th" evidence="14">
    <location>
        <begin position="257"/>
        <end position="310"/>
    </location>
</feature>
<dbReference type="InterPro" id="IPR023599">
    <property type="entry name" value="Mem_prot_TcaA"/>
</dbReference>
<dbReference type="PANTHER" id="PTHR40038">
    <property type="entry name" value="MEMBRANE-ASSOCIATED PROTEIN TCAA"/>
    <property type="match status" value="1"/>
</dbReference>
<dbReference type="Pfam" id="PF22813">
    <property type="entry name" value="TcaA_2nd"/>
    <property type="match status" value="1"/>
</dbReference>
<dbReference type="PANTHER" id="PTHR40038:SF1">
    <property type="entry name" value="MEMBRANE-ASSOCIATED PROTEIN TCAA"/>
    <property type="match status" value="1"/>
</dbReference>
<evidence type="ECO:0000256" key="10">
    <source>
        <dbReference type="PIRNR" id="PIRNR032522"/>
    </source>
</evidence>
<keyword evidence="6" id="KW-0862">Zinc</keyword>
<dbReference type="Pfam" id="PF22819">
    <property type="entry name" value="TcaA_5th"/>
    <property type="match status" value="1"/>
</dbReference>
<dbReference type="GO" id="GO:0008270">
    <property type="term" value="F:zinc ion binding"/>
    <property type="evidence" value="ECO:0007669"/>
    <property type="project" value="UniProtKB-KW"/>
</dbReference>
<dbReference type="RefSeq" id="WP_111759430.1">
    <property type="nucleotide sequence ID" value="NZ_LS483319.1"/>
</dbReference>
<feature type="domain" description="TcaA protein NTF2-like" evidence="13">
    <location>
        <begin position="339"/>
        <end position="438"/>
    </location>
</feature>
<comment type="similarity">
    <text evidence="10">Belongs to the tcaA family.</text>
</comment>
<dbReference type="InterPro" id="IPR054529">
    <property type="entry name" value="TcaA_2nd"/>
</dbReference>
<organism evidence="15">
    <name type="scientific">Staphylococcus aureus</name>
    <dbReference type="NCBI Taxonomy" id="1280"/>
    <lineage>
        <taxon>Bacteria</taxon>
        <taxon>Bacillati</taxon>
        <taxon>Bacillota</taxon>
        <taxon>Bacilli</taxon>
        <taxon>Bacillales</taxon>
        <taxon>Staphylococcaceae</taxon>
        <taxon>Staphylococcus</taxon>
    </lineage>
</organism>